<dbReference type="GO" id="GO:0003700">
    <property type="term" value="F:DNA-binding transcription factor activity"/>
    <property type="evidence" value="ECO:0007669"/>
    <property type="project" value="InterPro"/>
</dbReference>
<evidence type="ECO:0000256" key="5">
    <source>
        <dbReference type="ARBA" id="ARBA00023242"/>
    </source>
</evidence>
<dbReference type="EMBL" id="ML170181">
    <property type="protein sequence ID" value="TDL21366.1"/>
    <property type="molecule type" value="Genomic_DNA"/>
</dbReference>
<dbReference type="GO" id="GO:0043565">
    <property type="term" value="F:sequence-specific DNA binding"/>
    <property type="evidence" value="ECO:0007669"/>
    <property type="project" value="InterPro"/>
</dbReference>
<evidence type="ECO:0000313" key="11">
    <source>
        <dbReference type="Proteomes" id="UP000294933"/>
    </source>
</evidence>
<feature type="domain" description="HSF-type DNA-binding" evidence="9">
    <location>
        <begin position="1"/>
        <end position="89"/>
    </location>
</feature>
<feature type="region of interest" description="Disordered" evidence="8">
    <location>
        <begin position="81"/>
        <end position="118"/>
    </location>
</feature>
<comment type="similarity">
    <text evidence="7">Belongs to the HSF family.</text>
</comment>
<protein>
    <submittedName>
        <fullName evidence="10">Winged helix DNA-binding domain-containing protein</fullName>
    </submittedName>
</protein>
<dbReference type="AlphaFoldDB" id="A0A4Y7Q250"/>
<dbReference type="SMART" id="SM00415">
    <property type="entry name" value="HSF"/>
    <property type="match status" value="1"/>
</dbReference>
<dbReference type="GO" id="GO:0005634">
    <property type="term" value="C:nucleus"/>
    <property type="evidence" value="ECO:0007669"/>
    <property type="project" value="UniProtKB-SubCell"/>
</dbReference>
<sequence>MHRMLEDSRLNSVLSWTLNGDAFVIKDVTTFTQSILPKFFRHSNFSSFVRQLNKYDFHKVRRYYCLNWMFRHPDFHADRRPTLENIKRKEPGRRRKPTTTAPQPPVENVLHHSSPSSYGKTVGDQIFELERLRQSQDSMARCLSRLEVDYARALEDLVDCNQNIAKQEDVMQSMVQYIRQRDQSG</sequence>
<proteinExistence type="inferred from homology"/>
<keyword evidence="5" id="KW-0539">Nucleus</keyword>
<keyword evidence="2" id="KW-0805">Transcription regulation</keyword>
<dbReference type="PANTHER" id="PTHR10015">
    <property type="entry name" value="HEAT SHOCK TRANSCRIPTION FACTOR"/>
    <property type="match status" value="1"/>
</dbReference>
<evidence type="ECO:0000256" key="2">
    <source>
        <dbReference type="ARBA" id="ARBA00023015"/>
    </source>
</evidence>
<evidence type="ECO:0000256" key="1">
    <source>
        <dbReference type="ARBA" id="ARBA00004123"/>
    </source>
</evidence>
<gene>
    <name evidence="10" type="ORF">BD410DRAFT_724459</name>
</gene>
<keyword evidence="11" id="KW-1185">Reference proteome</keyword>
<dbReference type="OrthoDB" id="60033at2759"/>
<organism evidence="10 11">
    <name type="scientific">Rickenella mellea</name>
    <dbReference type="NCBI Taxonomy" id="50990"/>
    <lineage>
        <taxon>Eukaryota</taxon>
        <taxon>Fungi</taxon>
        <taxon>Dikarya</taxon>
        <taxon>Basidiomycota</taxon>
        <taxon>Agaricomycotina</taxon>
        <taxon>Agaricomycetes</taxon>
        <taxon>Hymenochaetales</taxon>
        <taxon>Rickenellaceae</taxon>
        <taxon>Rickenella</taxon>
    </lineage>
</organism>
<evidence type="ECO:0000256" key="7">
    <source>
        <dbReference type="RuleBase" id="RU004020"/>
    </source>
</evidence>
<dbReference type="InterPro" id="IPR036390">
    <property type="entry name" value="WH_DNA-bd_sf"/>
</dbReference>
<evidence type="ECO:0000256" key="4">
    <source>
        <dbReference type="ARBA" id="ARBA00023163"/>
    </source>
</evidence>
<evidence type="ECO:0000259" key="9">
    <source>
        <dbReference type="SMART" id="SM00415"/>
    </source>
</evidence>
<dbReference type="PANTHER" id="PTHR10015:SF361">
    <property type="entry name" value="TRANSCRIPTION FACTOR SKN7"/>
    <property type="match status" value="1"/>
</dbReference>
<reference evidence="10 11" key="1">
    <citation type="submission" date="2018-06" db="EMBL/GenBank/DDBJ databases">
        <title>A transcriptomic atlas of mushroom development highlights an independent origin of complex multicellularity.</title>
        <authorList>
            <consortium name="DOE Joint Genome Institute"/>
            <person name="Krizsan K."/>
            <person name="Almasi E."/>
            <person name="Merenyi Z."/>
            <person name="Sahu N."/>
            <person name="Viragh M."/>
            <person name="Koszo T."/>
            <person name="Mondo S."/>
            <person name="Kiss B."/>
            <person name="Balint B."/>
            <person name="Kues U."/>
            <person name="Barry K."/>
            <person name="Hegedus J.C."/>
            <person name="Henrissat B."/>
            <person name="Johnson J."/>
            <person name="Lipzen A."/>
            <person name="Ohm R."/>
            <person name="Nagy I."/>
            <person name="Pangilinan J."/>
            <person name="Yan J."/>
            <person name="Xiong Y."/>
            <person name="Grigoriev I.V."/>
            <person name="Hibbett D.S."/>
            <person name="Nagy L.G."/>
        </authorList>
    </citation>
    <scope>NUCLEOTIDE SEQUENCE [LARGE SCALE GENOMIC DNA]</scope>
    <source>
        <strain evidence="10 11">SZMC22713</strain>
    </source>
</reference>
<keyword evidence="3 10" id="KW-0238">DNA-binding</keyword>
<dbReference type="SUPFAM" id="SSF46785">
    <property type="entry name" value="Winged helix' DNA-binding domain"/>
    <property type="match status" value="1"/>
</dbReference>
<comment type="subcellular location">
    <subcellularLocation>
        <location evidence="1">Nucleus</location>
    </subcellularLocation>
</comment>
<dbReference type="InterPro" id="IPR000232">
    <property type="entry name" value="HSF_DNA-bd"/>
</dbReference>
<dbReference type="FunFam" id="1.10.10.10:FF:000027">
    <property type="entry name" value="Heat shock transcription factor 1"/>
    <property type="match status" value="1"/>
</dbReference>
<evidence type="ECO:0000313" key="10">
    <source>
        <dbReference type="EMBL" id="TDL21366.1"/>
    </source>
</evidence>
<accession>A0A4Y7Q250</accession>
<name>A0A4Y7Q250_9AGAM</name>
<comment type="subunit">
    <text evidence="6">Homotrimer. Homotrimerization increases the affinity of HSF1 to DNA. Interacts with transcriptional coregulator SSA1 on chromatin.</text>
</comment>
<evidence type="ECO:0000256" key="3">
    <source>
        <dbReference type="ARBA" id="ARBA00023125"/>
    </source>
</evidence>
<dbReference type="PRINTS" id="PR00056">
    <property type="entry name" value="HSFDOMAIN"/>
</dbReference>
<dbReference type="VEuPathDB" id="FungiDB:BD410DRAFT_724459"/>
<dbReference type="STRING" id="50990.A0A4Y7Q250"/>
<dbReference type="InterPro" id="IPR036388">
    <property type="entry name" value="WH-like_DNA-bd_sf"/>
</dbReference>
<dbReference type="Proteomes" id="UP000294933">
    <property type="component" value="Unassembled WGS sequence"/>
</dbReference>
<dbReference type="Pfam" id="PF00447">
    <property type="entry name" value="HSF_DNA-bind"/>
    <property type="match status" value="1"/>
</dbReference>
<keyword evidence="4" id="KW-0804">Transcription</keyword>
<evidence type="ECO:0000256" key="6">
    <source>
        <dbReference type="ARBA" id="ARBA00062171"/>
    </source>
</evidence>
<evidence type="ECO:0000256" key="8">
    <source>
        <dbReference type="SAM" id="MobiDB-lite"/>
    </source>
</evidence>
<dbReference type="Gene3D" id="1.10.10.10">
    <property type="entry name" value="Winged helix-like DNA-binding domain superfamily/Winged helix DNA-binding domain"/>
    <property type="match status" value="1"/>
</dbReference>